<reference evidence="7 8" key="1">
    <citation type="submission" date="2019-01" db="EMBL/GenBank/DDBJ databases">
        <title>Ktedonosporobacter rubrisoli SCAWS-G2.</title>
        <authorList>
            <person name="Huang Y."/>
            <person name="Yan B."/>
        </authorList>
    </citation>
    <scope>NUCLEOTIDE SEQUENCE [LARGE SCALE GENOMIC DNA]</scope>
    <source>
        <strain evidence="7 8">SCAWS-G2</strain>
    </source>
</reference>
<feature type="transmembrane region" description="Helical" evidence="6">
    <location>
        <begin position="149"/>
        <end position="175"/>
    </location>
</feature>
<dbReference type="OrthoDB" id="9784202at2"/>
<dbReference type="GO" id="GO:0015171">
    <property type="term" value="F:amino acid transmembrane transporter activity"/>
    <property type="evidence" value="ECO:0007669"/>
    <property type="project" value="TreeGrafter"/>
</dbReference>
<dbReference type="Proteomes" id="UP000290365">
    <property type="component" value="Chromosome"/>
</dbReference>
<evidence type="ECO:0000256" key="5">
    <source>
        <dbReference type="ARBA" id="ARBA00023136"/>
    </source>
</evidence>
<dbReference type="InterPro" id="IPR001123">
    <property type="entry name" value="LeuE-type"/>
</dbReference>
<feature type="transmembrane region" description="Helical" evidence="6">
    <location>
        <begin position="6"/>
        <end position="28"/>
    </location>
</feature>
<keyword evidence="5 6" id="KW-0472">Membrane</keyword>
<dbReference type="RefSeq" id="WP_129887411.1">
    <property type="nucleotide sequence ID" value="NZ_CP035758.1"/>
</dbReference>
<dbReference type="Pfam" id="PF01810">
    <property type="entry name" value="LysE"/>
    <property type="match status" value="1"/>
</dbReference>
<evidence type="ECO:0000313" key="8">
    <source>
        <dbReference type="Proteomes" id="UP000290365"/>
    </source>
</evidence>
<dbReference type="EMBL" id="CP035758">
    <property type="protein sequence ID" value="QBD76534.1"/>
    <property type="molecule type" value="Genomic_DNA"/>
</dbReference>
<gene>
    <name evidence="7" type="ORF">EPA93_11160</name>
</gene>
<protein>
    <submittedName>
        <fullName evidence="7">LysE family translocator</fullName>
    </submittedName>
</protein>
<dbReference type="GO" id="GO:0005886">
    <property type="term" value="C:plasma membrane"/>
    <property type="evidence" value="ECO:0007669"/>
    <property type="project" value="UniProtKB-SubCell"/>
</dbReference>
<dbReference type="PIRSF" id="PIRSF006324">
    <property type="entry name" value="LeuE"/>
    <property type="match status" value="1"/>
</dbReference>
<name>A0A4P6JMR2_KTERU</name>
<evidence type="ECO:0000256" key="1">
    <source>
        <dbReference type="ARBA" id="ARBA00004651"/>
    </source>
</evidence>
<keyword evidence="4 6" id="KW-1133">Transmembrane helix</keyword>
<comment type="subcellular location">
    <subcellularLocation>
        <location evidence="1">Cell membrane</location>
        <topology evidence="1">Multi-pass membrane protein</topology>
    </subcellularLocation>
</comment>
<feature type="transmembrane region" description="Helical" evidence="6">
    <location>
        <begin position="40"/>
        <end position="65"/>
    </location>
</feature>
<dbReference type="AlphaFoldDB" id="A0A4P6JMR2"/>
<evidence type="ECO:0000256" key="4">
    <source>
        <dbReference type="ARBA" id="ARBA00022989"/>
    </source>
</evidence>
<dbReference type="PANTHER" id="PTHR30086:SF20">
    <property type="entry name" value="ARGININE EXPORTER PROTEIN ARGO-RELATED"/>
    <property type="match status" value="1"/>
</dbReference>
<proteinExistence type="predicted"/>
<keyword evidence="3 6" id="KW-0812">Transmembrane</keyword>
<feature type="transmembrane region" description="Helical" evidence="6">
    <location>
        <begin position="187"/>
        <end position="205"/>
    </location>
</feature>
<sequence>MFDTQFGLFVIATMAAIVMPGPDIFYVLARSMSQGRRAGLFSTLGIVLGETIHTLLTVLGLAGILAASLPAFLVIKYVGAVYLIYLGIQTIRHRDKFLATKELKSVSSDKRLIVQGMLNDLLNPKTILFYFAFIPQFVRPSIGHVHEQLLGLGLTLAVMDLLFLSCLALFAGSISLWLQRLPQVSKWLAWISGCVLIGLGVRLAVSER</sequence>
<dbReference type="PANTHER" id="PTHR30086">
    <property type="entry name" value="ARGININE EXPORTER PROTEIN ARGO"/>
    <property type="match status" value="1"/>
</dbReference>
<accession>A0A4P6JMR2</accession>
<evidence type="ECO:0000256" key="2">
    <source>
        <dbReference type="ARBA" id="ARBA00022475"/>
    </source>
</evidence>
<dbReference type="KEGG" id="kbs:EPA93_11160"/>
<evidence type="ECO:0000313" key="7">
    <source>
        <dbReference type="EMBL" id="QBD76534.1"/>
    </source>
</evidence>
<keyword evidence="2" id="KW-1003">Cell membrane</keyword>
<evidence type="ECO:0000256" key="3">
    <source>
        <dbReference type="ARBA" id="ARBA00022692"/>
    </source>
</evidence>
<organism evidence="7 8">
    <name type="scientific">Ktedonosporobacter rubrisoli</name>
    <dbReference type="NCBI Taxonomy" id="2509675"/>
    <lineage>
        <taxon>Bacteria</taxon>
        <taxon>Bacillati</taxon>
        <taxon>Chloroflexota</taxon>
        <taxon>Ktedonobacteria</taxon>
        <taxon>Ktedonobacterales</taxon>
        <taxon>Ktedonosporobacteraceae</taxon>
        <taxon>Ktedonosporobacter</taxon>
    </lineage>
</organism>
<feature type="transmembrane region" description="Helical" evidence="6">
    <location>
        <begin position="71"/>
        <end position="88"/>
    </location>
</feature>
<evidence type="ECO:0000256" key="6">
    <source>
        <dbReference type="SAM" id="Phobius"/>
    </source>
</evidence>
<keyword evidence="8" id="KW-1185">Reference proteome</keyword>